<evidence type="ECO:0000313" key="2">
    <source>
        <dbReference type="Proteomes" id="UP000278149"/>
    </source>
</evidence>
<gene>
    <name evidence="1" type="ORF">D9Q81_01285</name>
</gene>
<dbReference type="EMBL" id="RCOR01000011">
    <property type="protein sequence ID" value="RSN70331.1"/>
    <property type="molecule type" value="Genomic_DNA"/>
</dbReference>
<name>A0A3R9PET9_9CREN</name>
<feature type="non-terminal residue" evidence="1">
    <location>
        <position position="1"/>
    </location>
</feature>
<reference evidence="1 2" key="1">
    <citation type="submission" date="2018-10" db="EMBL/GenBank/DDBJ databases">
        <title>Co-occurring genomic capacity for anaerobic methane metabolism and dissimilatory sulfite reduction discovered in the Korarchaeota.</title>
        <authorList>
            <person name="Mckay L.J."/>
            <person name="Dlakic M."/>
            <person name="Fields M.W."/>
            <person name="Delmont T.O."/>
            <person name="Eren A.M."/>
            <person name="Jay Z.J."/>
            <person name="Klingelsmith K.B."/>
            <person name="Rusch D.B."/>
            <person name="Inskeep W.P."/>
        </authorList>
    </citation>
    <scope>NUCLEOTIDE SEQUENCE [LARGE SCALE GENOMIC DNA]</scope>
    <source>
        <strain evidence="1 2">WS</strain>
    </source>
</reference>
<proteinExistence type="predicted"/>
<dbReference type="RefSeq" id="WP_185836149.1">
    <property type="nucleotide sequence ID" value="NZ_RCOR01000011.1"/>
</dbReference>
<evidence type="ECO:0000313" key="1">
    <source>
        <dbReference type="EMBL" id="RSN70331.1"/>
    </source>
</evidence>
<comment type="caution">
    <text evidence="1">The sequence shown here is derived from an EMBL/GenBank/DDBJ whole genome shotgun (WGS) entry which is preliminary data.</text>
</comment>
<organism evidence="1 2">
    <name type="scientific">Candidatus Korarchaeum cryptofilum</name>
    <dbReference type="NCBI Taxonomy" id="498846"/>
    <lineage>
        <taxon>Archaea</taxon>
        <taxon>Thermoproteota</taxon>
        <taxon>Candidatus Korarchaeia</taxon>
        <taxon>Candidatus Korarchaeales</taxon>
        <taxon>Candidatus Korarchaeaceae</taxon>
        <taxon>Candidatus Korarchaeum</taxon>
    </lineage>
</organism>
<dbReference type="Proteomes" id="UP000278149">
    <property type="component" value="Unassembled WGS sequence"/>
</dbReference>
<dbReference type="AlphaFoldDB" id="A0A3R9PET9"/>
<sequence length="87" mass="10221">LSYAQVDSRREYFEELARNLVKLEDWTDIALIISKYKREDLMFMQTCKLPQGLRRIVQLAAVVKTVREKWNKGEEIIKIIVGSNAYS</sequence>
<protein>
    <submittedName>
        <fullName evidence="1">Uncharacterized protein</fullName>
    </submittedName>
</protein>
<accession>A0A3R9PET9</accession>